<feature type="transmembrane region" description="Helical" evidence="1">
    <location>
        <begin position="40"/>
        <end position="58"/>
    </location>
</feature>
<comment type="caution">
    <text evidence="2">The sequence shown here is derived from an EMBL/GenBank/DDBJ whole genome shotgun (WGS) entry which is preliminary data.</text>
</comment>
<evidence type="ECO:0000313" key="2">
    <source>
        <dbReference type="EMBL" id="PSR56452.1"/>
    </source>
</evidence>
<feature type="transmembrane region" description="Helical" evidence="1">
    <location>
        <begin position="70"/>
        <end position="96"/>
    </location>
</feature>
<dbReference type="AlphaFoldDB" id="A0A2T2YLR1"/>
<protein>
    <recommendedName>
        <fullName evidence="4">DUF4199 domain-containing protein</fullName>
    </recommendedName>
</protein>
<organism evidence="2 3">
    <name type="scientific">Adhaeribacter arboris</name>
    <dbReference type="NCBI Taxonomy" id="2072846"/>
    <lineage>
        <taxon>Bacteria</taxon>
        <taxon>Pseudomonadati</taxon>
        <taxon>Bacteroidota</taxon>
        <taxon>Cytophagia</taxon>
        <taxon>Cytophagales</taxon>
        <taxon>Hymenobacteraceae</taxon>
        <taxon>Adhaeribacter</taxon>
    </lineage>
</organism>
<keyword evidence="1" id="KW-1133">Transmembrane helix</keyword>
<accession>A0A2T2YLR1</accession>
<feature type="transmembrane region" description="Helical" evidence="1">
    <location>
        <begin position="116"/>
        <end position="141"/>
    </location>
</feature>
<name>A0A2T2YLR1_9BACT</name>
<evidence type="ECO:0000256" key="1">
    <source>
        <dbReference type="SAM" id="Phobius"/>
    </source>
</evidence>
<keyword evidence="1" id="KW-0812">Transmembrane</keyword>
<evidence type="ECO:0000313" key="3">
    <source>
        <dbReference type="Proteomes" id="UP000240357"/>
    </source>
</evidence>
<dbReference type="Pfam" id="PF13858">
    <property type="entry name" value="DUF4199"/>
    <property type="match status" value="1"/>
</dbReference>
<keyword evidence="1" id="KW-0472">Membrane</keyword>
<proteinExistence type="predicted"/>
<dbReference type="OrthoDB" id="893324at2"/>
<sequence length="154" mass="16811">MASNTISTESFGIRYGIIAAAAMIAYFLFINVINLQDMEVVRFASNIFILVAVIWAINAYKNRSRGPMPYLPGLAVGFLVGLISSVLYAFFIYVYAKFLNPDYATVLKTQDYYGSVLSPMMLAGAITILGTAVGTMTGYIMMMAYDNSGARTAD</sequence>
<dbReference type="EMBL" id="PYFT01000001">
    <property type="protein sequence ID" value="PSR56452.1"/>
    <property type="molecule type" value="Genomic_DNA"/>
</dbReference>
<dbReference type="RefSeq" id="WP_106932630.1">
    <property type="nucleotide sequence ID" value="NZ_PYFT01000001.1"/>
</dbReference>
<feature type="transmembrane region" description="Helical" evidence="1">
    <location>
        <begin position="12"/>
        <end position="34"/>
    </location>
</feature>
<gene>
    <name evidence="2" type="ORF">AHMF7605_24620</name>
</gene>
<reference evidence="2 3" key="1">
    <citation type="submission" date="2018-03" db="EMBL/GenBank/DDBJ databases">
        <title>Adhaeribacter sp. HMF7605 Genome sequencing and assembly.</title>
        <authorList>
            <person name="Kang H."/>
            <person name="Kang J."/>
            <person name="Cha I."/>
            <person name="Kim H."/>
            <person name="Joh K."/>
        </authorList>
    </citation>
    <scope>NUCLEOTIDE SEQUENCE [LARGE SCALE GENOMIC DNA]</scope>
    <source>
        <strain evidence="2 3">HMF7605</strain>
    </source>
</reference>
<evidence type="ECO:0008006" key="4">
    <source>
        <dbReference type="Google" id="ProtNLM"/>
    </source>
</evidence>
<dbReference type="Proteomes" id="UP000240357">
    <property type="component" value="Unassembled WGS sequence"/>
</dbReference>
<dbReference type="InterPro" id="IPR025250">
    <property type="entry name" value="DUF4199"/>
</dbReference>
<keyword evidence="3" id="KW-1185">Reference proteome</keyword>